<feature type="transmembrane region" description="Helical" evidence="1">
    <location>
        <begin position="113"/>
        <end position="131"/>
    </location>
</feature>
<dbReference type="RefSeq" id="WP_046825015.1">
    <property type="nucleotide sequence ID" value="NZ_CALHNL010000044.1"/>
</dbReference>
<feature type="transmembrane region" description="Helical" evidence="1">
    <location>
        <begin position="65"/>
        <end position="92"/>
    </location>
</feature>
<gene>
    <name evidence="3" type="ORF">TFUB20_01617</name>
</gene>
<reference evidence="3 4" key="1">
    <citation type="submission" date="2016-09" db="EMBL/GenBank/DDBJ databases">
        <authorList>
            <person name="Capua I."/>
            <person name="De Benedictis P."/>
            <person name="Joannis T."/>
            <person name="Lombin L.H."/>
            <person name="Cattoli G."/>
        </authorList>
    </citation>
    <scope>NUCLEOTIDE SEQUENCE [LARGE SCALE GENOMIC DNA]</scope>
    <source>
        <strain evidence="3 4">UB20</strain>
    </source>
</reference>
<feature type="transmembrane region" description="Helical" evidence="1">
    <location>
        <begin position="6"/>
        <end position="22"/>
    </location>
</feature>
<dbReference type="EMBL" id="FMMM01000057">
    <property type="protein sequence ID" value="SCQ22157.1"/>
    <property type="molecule type" value="Genomic_DNA"/>
</dbReference>
<name>A0A1D3UQ65_TANFO</name>
<dbReference type="InterPro" id="IPR029052">
    <property type="entry name" value="Metallo-depent_PP-like"/>
</dbReference>
<evidence type="ECO:0000259" key="2">
    <source>
        <dbReference type="Pfam" id="PF00149"/>
    </source>
</evidence>
<keyword evidence="1" id="KW-0812">Transmembrane</keyword>
<organism evidence="3 4">
    <name type="scientific">Tannerella forsythia</name>
    <name type="common">Bacteroides forsythus</name>
    <dbReference type="NCBI Taxonomy" id="28112"/>
    <lineage>
        <taxon>Bacteria</taxon>
        <taxon>Pseudomonadati</taxon>
        <taxon>Bacteroidota</taxon>
        <taxon>Bacteroidia</taxon>
        <taxon>Bacteroidales</taxon>
        <taxon>Tannerellaceae</taxon>
        <taxon>Tannerella</taxon>
    </lineage>
</organism>
<evidence type="ECO:0000313" key="3">
    <source>
        <dbReference type="EMBL" id="SCQ22157.1"/>
    </source>
</evidence>
<dbReference type="Pfam" id="PF00149">
    <property type="entry name" value="Metallophos"/>
    <property type="match status" value="1"/>
</dbReference>
<dbReference type="GO" id="GO:0016787">
    <property type="term" value="F:hydrolase activity"/>
    <property type="evidence" value="ECO:0007669"/>
    <property type="project" value="UniProtKB-KW"/>
</dbReference>
<dbReference type="EC" id="3.1.-.-" evidence="3"/>
<dbReference type="SUPFAM" id="SSF56300">
    <property type="entry name" value="Metallo-dependent phosphatases"/>
    <property type="match status" value="1"/>
</dbReference>
<feature type="transmembrane region" description="Helical" evidence="1">
    <location>
        <begin position="34"/>
        <end position="53"/>
    </location>
</feature>
<dbReference type="OrthoDB" id="9780884at2"/>
<evidence type="ECO:0000256" key="1">
    <source>
        <dbReference type="SAM" id="Phobius"/>
    </source>
</evidence>
<proteinExistence type="predicted"/>
<dbReference type="AlphaFoldDB" id="A0A1D3UQ65"/>
<keyword evidence="1" id="KW-1133">Transmembrane helix</keyword>
<protein>
    <submittedName>
        <fullName evidence="3">Putative metallophosphoesterase</fullName>
        <ecNumber evidence="3">3.1.-.-</ecNumber>
    </submittedName>
</protein>
<evidence type="ECO:0000313" key="4">
    <source>
        <dbReference type="Proteomes" id="UP000182057"/>
    </source>
</evidence>
<feature type="domain" description="Calcineurin-like phosphoesterase" evidence="2">
    <location>
        <begin position="156"/>
        <end position="316"/>
    </location>
</feature>
<dbReference type="InterPro" id="IPR051158">
    <property type="entry name" value="Metallophosphoesterase_sf"/>
</dbReference>
<accession>A0A1D3UQ65</accession>
<keyword evidence="1" id="KW-0472">Membrane</keyword>
<dbReference type="PANTHER" id="PTHR31302">
    <property type="entry name" value="TRANSMEMBRANE PROTEIN WITH METALLOPHOSPHOESTERASE DOMAIN-RELATED"/>
    <property type="match status" value="1"/>
</dbReference>
<dbReference type="InterPro" id="IPR004843">
    <property type="entry name" value="Calcineurin-like_PHP"/>
</dbReference>
<dbReference type="Gene3D" id="3.60.21.10">
    <property type="match status" value="1"/>
</dbReference>
<keyword evidence="3" id="KW-0378">Hydrolase</keyword>
<dbReference type="PANTHER" id="PTHR31302:SF0">
    <property type="entry name" value="TRANSMEMBRANE PROTEIN WITH METALLOPHOSPHOESTERASE DOMAIN"/>
    <property type="match status" value="1"/>
</dbReference>
<sequence>MKVFLQAIVGQILFNLYIFYRGKQALPPQKKWSIPFVLFFLIEWTTYFYGFFFHEDLPDHVMIPILYFCGTWYVASIYLMLGLLTADLFRLTNRIRPWIPAFITTRSLRLKRFYYVFLLVVTAGLMMRGYYNVTHPVVTYQNIHIPKNVEGRDSLTIALISDTHFGEMIGKKSAERFVTLCNAQRPDIIIINGDIMDYESRFAERAHIEDNLRQLHAPLGVYITLGNHEYRANRFAKLRWLQKTGGVLLIDSVVMPDSTFYLVGRDDATNKGRKPLSRLLEGVDKRKPVIVADHQPRFDEIVMNRCDLGLHGHTHNGQFWPYSWIIKLVYRCSYGYYKEGASQFYISSGIGFAGPPYRIGTRSELAVIRVTFHRN</sequence>
<dbReference type="Proteomes" id="UP000182057">
    <property type="component" value="Unassembled WGS sequence"/>
</dbReference>